<dbReference type="SUPFAM" id="SSF55729">
    <property type="entry name" value="Acyl-CoA N-acyltransferases (Nat)"/>
    <property type="match status" value="1"/>
</dbReference>
<comment type="caution">
    <text evidence="2">The sequence shown here is derived from an EMBL/GenBank/DDBJ whole genome shotgun (WGS) entry which is preliminary data.</text>
</comment>
<gene>
    <name evidence="2" type="ORF">HKD42_02590</name>
</gene>
<keyword evidence="2" id="KW-0808">Transferase</keyword>
<proteinExistence type="predicted"/>
<evidence type="ECO:0000313" key="3">
    <source>
        <dbReference type="Proteomes" id="UP000561181"/>
    </source>
</evidence>
<evidence type="ECO:0000259" key="1">
    <source>
        <dbReference type="Pfam" id="PF13480"/>
    </source>
</evidence>
<dbReference type="AlphaFoldDB" id="A0A848QN16"/>
<dbReference type="Pfam" id="PF13480">
    <property type="entry name" value="Acetyltransf_6"/>
    <property type="match status" value="1"/>
</dbReference>
<reference evidence="2 3" key="1">
    <citation type="submission" date="2020-04" db="EMBL/GenBank/DDBJ databases">
        <authorList>
            <person name="Liu A."/>
        </authorList>
    </citation>
    <scope>NUCLEOTIDE SEQUENCE [LARGE SCALE GENOMIC DNA]</scope>
    <source>
        <strain evidence="2 3">RZ02</strain>
    </source>
</reference>
<protein>
    <submittedName>
        <fullName evidence="2">GNAT family N-acetyltransferase</fullName>
    </submittedName>
</protein>
<dbReference type="Proteomes" id="UP000561181">
    <property type="component" value="Unassembled WGS sequence"/>
</dbReference>
<keyword evidence="3" id="KW-1185">Reference proteome</keyword>
<accession>A0A848QN16</accession>
<dbReference type="InterPro" id="IPR038740">
    <property type="entry name" value="BioF2-like_GNAT_dom"/>
</dbReference>
<dbReference type="InterPro" id="IPR016181">
    <property type="entry name" value="Acyl_CoA_acyltransferase"/>
</dbReference>
<dbReference type="EMBL" id="JABCRE010000002">
    <property type="protein sequence ID" value="NMW30946.1"/>
    <property type="molecule type" value="Genomic_DNA"/>
</dbReference>
<sequence length="365" mass="41015">MIVQNWTDPDNQFLKDWQALADSSSDPNPFFEPWALLPALNEFAEPETVTLLAYYEAKQLTGVMPVKRAISYYGYPIPHLSAWSHDNAFCGAPLTLAGSEYGFAEAVHHWADARTNTGLFLHFNHLPEHGPFHAALRHFASNNHIEAGIVHREARAMLQSDQSPEEYFAAAMSGKKRKELRRQLNRLSEHGDIRFDRTTSDAGLATWIDDFLTLEAAGWKGREKTALSDNVPNERFFRATLTGAGNAGKLERLSLSLDSRPIAMLANFLTPPGAFSFKTTFDENYARFSPGVLLQKENLDLLANPHIEWADSCAAADHPMIERIWRQKRSMVGVNIGLGGAFRKALFRQILRKEIVPEQSEQHDG</sequence>
<feature type="domain" description="BioF2-like acetyltransferase" evidence="1">
    <location>
        <begin position="175"/>
        <end position="303"/>
    </location>
</feature>
<name>A0A848QN16_9SPHN</name>
<organism evidence="2 3">
    <name type="scientific">Pontixanthobacter rizhaonensis</name>
    <dbReference type="NCBI Taxonomy" id="2730337"/>
    <lineage>
        <taxon>Bacteria</taxon>
        <taxon>Pseudomonadati</taxon>
        <taxon>Pseudomonadota</taxon>
        <taxon>Alphaproteobacteria</taxon>
        <taxon>Sphingomonadales</taxon>
        <taxon>Erythrobacteraceae</taxon>
        <taxon>Pontixanthobacter</taxon>
    </lineage>
</organism>
<evidence type="ECO:0000313" key="2">
    <source>
        <dbReference type="EMBL" id="NMW30946.1"/>
    </source>
</evidence>
<dbReference type="GO" id="GO:0016740">
    <property type="term" value="F:transferase activity"/>
    <property type="evidence" value="ECO:0007669"/>
    <property type="project" value="UniProtKB-KW"/>
</dbReference>